<keyword evidence="2" id="KW-0732">Signal</keyword>
<evidence type="ECO:0000256" key="5">
    <source>
        <dbReference type="ARBA" id="ARBA00023284"/>
    </source>
</evidence>
<dbReference type="Pfam" id="PF13462">
    <property type="entry name" value="Thioredoxin_4"/>
    <property type="match status" value="1"/>
</dbReference>
<accession>A0A1T5L088</accession>
<dbReference type="PROSITE" id="PS51352">
    <property type="entry name" value="THIOREDOXIN_2"/>
    <property type="match status" value="1"/>
</dbReference>
<dbReference type="GO" id="GO:0016853">
    <property type="term" value="F:isomerase activity"/>
    <property type="evidence" value="ECO:0007669"/>
    <property type="project" value="UniProtKB-KW"/>
</dbReference>
<dbReference type="PANTHER" id="PTHR13887">
    <property type="entry name" value="GLUTATHIONE S-TRANSFERASE KAPPA"/>
    <property type="match status" value="1"/>
</dbReference>
<comment type="similarity">
    <text evidence="1">Belongs to the thioredoxin family. DsbA subfamily.</text>
</comment>
<organism evidence="7 8">
    <name type="scientific">Okibacterium fritillariae</name>
    <dbReference type="NCBI Taxonomy" id="123320"/>
    <lineage>
        <taxon>Bacteria</taxon>
        <taxon>Bacillati</taxon>
        <taxon>Actinomycetota</taxon>
        <taxon>Actinomycetes</taxon>
        <taxon>Micrococcales</taxon>
        <taxon>Microbacteriaceae</taxon>
        <taxon>Okibacterium</taxon>
    </lineage>
</organism>
<evidence type="ECO:0000256" key="1">
    <source>
        <dbReference type="ARBA" id="ARBA00005791"/>
    </source>
</evidence>
<reference evidence="7 8" key="1">
    <citation type="submission" date="2017-02" db="EMBL/GenBank/DDBJ databases">
        <authorList>
            <person name="Peterson S.W."/>
        </authorList>
    </citation>
    <scope>NUCLEOTIDE SEQUENCE [LARGE SCALE GENOMIC DNA]</scope>
    <source>
        <strain evidence="7 8">VKM Ac-2059</strain>
    </source>
</reference>
<dbReference type="InterPro" id="IPR036249">
    <property type="entry name" value="Thioredoxin-like_sf"/>
</dbReference>
<evidence type="ECO:0000259" key="6">
    <source>
        <dbReference type="PROSITE" id="PS51352"/>
    </source>
</evidence>
<keyword evidence="5" id="KW-0676">Redox-active center</keyword>
<evidence type="ECO:0000313" key="8">
    <source>
        <dbReference type="Proteomes" id="UP000190857"/>
    </source>
</evidence>
<dbReference type="OrthoDB" id="117402at2"/>
<dbReference type="RefSeq" id="WP_079728798.1">
    <property type="nucleotide sequence ID" value="NZ_FUZP01000003.1"/>
</dbReference>
<protein>
    <submittedName>
        <fullName evidence="7">Protein-disulfide isomerase</fullName>
    </submittedName>
</protein>
<sequence length="253" mass="26710">MTSAATPAPEFSPGPHPAALALTAHAARAVARRRVIAAAALLLATVISVSGCAAAKPVAPIIPTTVPSPTSPVVDRAVLEGDAHNTLTTSDDDTVTLVEYADYQCPPCAQISGFVERIANEYDGRITIVVRNFPLEMHDKAVTAARVAEAASRQGKFAEMYAALFSGQQSWKDLPEAEALPIFAGFAADLGLDMTRYAADLASPEVAAVVEKDLADGTLSGVEGTPTIFLNGQRINLWTYEQMKSTIDRVLSE</sequence>
<evidence type="ECO:0000256" key="2">
    <source>
        <dbReference type="ARBA" id="ARBA00022729"/>
    </source>
</evidence>
<evidence type="ECO:0000256" key="3">
    <source>
        <dbReference type="ARBA" id="ARBA00023002"/>
    </source>
</evidence>
<gene>
    <name evidence="7" type="ORF">SAMN06309945_2796</name>
</gene>
<dbReference type="InterPro" id="IPR013766">
    <property type="entry name" value="Thioredoxin_domain"/>
</dbReference>
<proteinExistence type="inferred from homology"/>
<keyword evidence="7" id="KW-0413">Isomerase</keyword>
<dbReference type="GO" id="GO:0016491">
    <property type="term" value="F:oxidoreductase activity"/>
    <property type="evidence" value="ECO:0007669"/>
    <property type="project" value="UniProtKB-KW"/>
</dbReference>
<dbReference type="Gene3D" id="3.40.30.10">
    <property type="entry name" value="Glutaredoxin"/>
    <property type="match status" value="1"/>
</dbReference>
<feature type="domain" description="Thioredoxin" evidence="6">
    <location>
        <begin position="60"/>
        <end position="252"/>
    </location>
</feature>
<dbReference type="InterPro" id="IPR012336">
    <property type="entry name" value="Thioredoxin-like_fold"/>
</dbReference>
<dbReference type="PANTHER" id="PTHR13887:SF14">
    <property type="entry name" value="DISULFIDE BOND FORMATION PROTEIN D"/>
    <property type="match status" value="1"/>
</dbReference>
<dbReference type="SUPFAM" id="SSF52833">
    <property type="entry name" value="Thioredoxin-like"/>
    <property type="match status" value="1"/>
</dbReference>
<keyword evidence="4" id="KW-1015">Disulfide bond</keyword>
<evidence type="ECO:0000256" key="4">
    <source>
        <dbReference type="ARBA" id="ARBA00023157"/>
    </source>
</evidence>
<evidence type="ECO:0000313" key="7">
    <source>
        <dbReference type="EMBL" id="SKC69381.1"/>
    </source>
</evidence>
<name>A0A1T5L088_9MICO</name>
<dbReference type="Proteomes" id="UP000190857">
    <property type="component" value="Unassembled WGS sequence"/>
</dbReference>
<dbReference type="EMBL" id="FUZP01000003">
    <property type="protein sequence ID" value="SKC69381.1"/>
    <property type="molecule type" value="Genomic_DNA"/>
</dbReference>
<dbReference type="STRING" id="123320.SAMN06309945_2796"/>
<keyword evidence="3" id="KW-0560">Oxidoreductase</keyword>
<keyword evidence="8" id="KW-1185">Reference proteome</keyword>
<dbReference type="AlphaFoldDB" id="A0A1T5L088"/>